<dbReference type="Proteomes" id="UP001062846">
    <property type="component" value="Chromosome 5"/>
</dbReference>
<accession>A0ACC0NRF6</accession>
<protein>
    <submittedName>
        <fullName evidence="1">Uncharacterized protein</fullName>
    </submittedName>
</protein>
<evidence type="ECO:0000313" key="2">
    <source>
        <dbReference type="Proteomes" id="UP001062846"/>
    </source>
</evidence>
<dbReference type="EMBL" id="CM046392">
    <property type="protein sequence ID" value="KAI8555501.1"/>
    <property type="molecule type" value="Genomic_DNA"/>
</dbReference>
<sequence>MDSVFDMEACALGCNSSAAGSRKKCRITQSAPVQEQVVADGLKLLSRFYSLCRSQGYSKVDDVKLELSKLKCNQLLETIFESNKEPLLQAAACRVLQAVFRKTDMYLQVKDTLCLLGVVKSTIILTSRLAVGGTTAGWIIEELTAPMHAVVKLGRLSGNKW</sequence>
<comment type="caution">
    <text evidence="1">The sequence shown here is derived from an EMBL/GenBank/DDBJ whole genome shotgun (WGS) entry which is preliminary data.</text>
</comment>
<name>A0ACC0NRF6_RHOML</name>
<organism evidence="1 2">
    <name type="scientific">Rhododendron molle</name>
    <name type="common">Chinese azalea</name>
    <name type="synonym">Azalea mollis</name>
    <dbReference type="NCBI Taxonomy" id="49168"/>
    <lineage>
        <taxon>Eukaryota</taxon>
        <taxon>Viridiplantae</taxon>
        <taxon>Streptophyta</taxon>
        <taxon>Embryophyta</taxon>
        <taxon>Tracheophyta</taxon>
        <taxon>Spermatophyta</taxon>
        <taxon>Magnoliopsida</taxon>
        <taxon>eudicotyledons</taxon>
        <taxon>Gunneridae</taxon>
        <taxon>Pentapetalae</taxon>
        <taxon>asterids</taxon>
        <taxon>Ericales</taxon>
        <taxon>Ericaceae</taxon>
        <taxon>Ericoideae</taxon>
        <taxon>Rhodoreae</taxon>
        <taxon>Rhododendron</taxon>
    </lineage>
</organism>
<proteinExistence type="predicted"/>
<gene>
    <name evidence="1" type="ORF">RHMOL_Rhmol05G0177900</name>
</gene>
<evidence type="ECO:0000313" key="1">
    <source>
        <dbReference type="EMBL" id="KAI8555501.1"/>
    </source>
</evidence>
<reference evidence="1" key="1">
    <citation type="submission" date="2022-02" db="EMBL/GenBank/DDBJ databases">
        <title>Plant Genome Project.</title>
        <authorList>
            <person name="Zhang R.-G."/>
        </authorList>
    </citation>
    <scope>NUCLEOTIDE SEQUENCE</scope>
    <source>
        <strain evidence="1">AT1</strain>
    </source>
</reference>
<keyword evidence="2" id="KW-1185">Reference proteome</keyword>